<reference evidence="4 5" key="1">
    <citation type="submission" date="2016-07" db="EMBL/GenBank/DDBJ databases">
        <title>Pervasive Adenine N6-methylation of Active Genes in Fungi.</title>
        <authorList>
            <consortium name="DOE Joint Genome Institute"/>
            <person name="Mondo S.J."/>
            <person name="Dannebaum R.O."/>
            <person name="Kuo R.C."/>
            <person name="Labutti K."/>
            <person name="Haridas S."/>
            <person name="Kuo A."/>
            <person name="Salamov A."/>
            <person name="Ahrendt S.R."/>
            <person name="Lipzen A."/>
            <person name="Sullivan W."/>
            <person name="Andreopoulos W.B."/>
            <person name="Clum A."/>
            <person name="Lindquist E."/>
            <person name="Daum C."/>
            <person name="Ramamoorthy G.K."/>
            <person name="Gryganskyi A."/>
            <person name="Culley D."/>
            <person name="Magnuson J.K."/>
            <person name="James T.Y."/>
            <person name="O'Malley M.A."/>
            <person name="Stajich J.E."/>
            <person name="Spatafora J.W."/>
            <person name="Visel A."/>
            <person name="Grigoriev I.V."/>
        </authorList>
    </citation>
    <scope>NUCLEOTIDE SEQUENCE [LARGE SCALE GENOMIC DNA]</scope>
    <source>
        <strain evidence="4 5">NRRL 2496</strain>
    </source>
</reference>
<comment type="caution">
    <text evidence="4">The sequence shown here is derived from an EMBL/GenBank/DDBJ whole genome shotgun (WGS) entry which is preliminary data.</text>
</comment>
<dbReference type="AlphaFoldDB" id="A0A1X2H997"/>
<name>A0A1X2H997_SYNRA</name>
<sequence length="373" mass="41358">MASFFIVAWACLFFISLAAEALKFGEQCDATPIYSSTWQYEDSCQDVYLFCDPKTNTCNYKGCTNTDYIKGWNPAVHKFPQRCPSHTYCPDASSSCQPLVPVGGQCELQRDDECAGTPNNICLNSTCYLKIAPLGGQCSSDITDYISYDAEGYAVHQRIIRDNCTTGTWCQTTTCVQAKQLGAPCEQDRECLSNTCSPDGMCINGPDVFHTVPGWLWGVLGVAVFLFVLLILIMLYFLQRYQSKKERAKLLKFFGDNEEFAKYAMLENDDDCTLPPPQQQHQISEKQQDVSKTGSRTSMVYLGTPDYNESAALGTTRPISWRHSTSATKLRSSFSPSPHGSAIFTPSGRSSTHLGTPHASTPDLHRHMGTPQP</sequence>
<evidence type="ECO:0000256" key="2">
    <source>
        <dbReference type="SAM" id="Phobius"/>
    </source>
</evidence>
<dbReference type="STRING" id="13706.A0A1X2H997"/>
<dbReference type="OMA" id="ECISASC"/>
<proteinExistence type="predicted"/>
<feature type="region of interest" description="Disordered" evidence="1">
    <location>
        <begin position="274"/>
        <end position="295"/>
    </location>
</feature>
<dbReference type="InterPro" id="IPR009030">
    <property type="entry name" value="Growth_fac_rcpt_cys_sf"/>
</dbReference>
<feature type="compositionally biased region" description="Polar residues" evidence="1">
    <location>
        <begin position="329"/>
        <end position="338"/>
    </location>
</feature>
<gene>
    <name evidence="4" type="ORF">BCR43DRAFT_492665</name>
</gene>
<keyword evidence="5" id="KW-1185">Reference proteome</keyword>
<accession>A0A1X2H997</accession>
<evidence type="ECO:0000313" key="5">
    <source>
        <dbReference type="Proteomes" id="UP000242180"/>
    </source>
</evidence>
<dbReference type="InParanoid" id="A0A1X2H997"/>
<feature type="transmembrane region" description="Helical" evidence="2">
    <location>
        <begin position="215"/>
        <end position="238"/>
    </location>
</feature>
<keyword evidence="3" id="KW-0732">Signal</keyword>
<evidence type="ECO:0000256" key="1">
    <source>
        <dbReference type="SAM" id="MobiDB-lite"/>
    </source>
</evidence>
<dbReference type="EMBL" id="MCGN01000006">
    <property type="protein sequence ID" value="ORY95237.1"/>
    <property type="molecule type" value="Genomic_DNA"/>
</dbReference>
<evidence type="ECO:0000256" key="3">
    <source>
        <dbReference type="SAM" id="SignalP"/>
    </source>
</evidence>
<feature type="chain" id="PRO_5013185559" evidence="3">
    <location>
        <begin position="22"/>
        <end position="373"/>
    </location>
</feature>
<evidence type="ECO:0000313" key="4">
    <source>
        <dbReference type="EMBL" id="ORY95237.1"/>
    </source>
</evidence>
<keyword evidence="2" id="KW-1133">Transmembrane helix</keyword>
<keyword evidence="2" id="KW-0812">Transmembrane</keyword>
<dbReference type="OrthoDB" id="195231at2759"/>
<feature type="signal peptide" evidence="3">
    <location>
        <begin position="1"/>
        <end position="21"/>
    </location>
</feature>
<protein>
    <submittedName>
        <fullName evidence="4">Uncharacterized protein</fullName>
    </submittedName>
</protein>
<dbReference type="SUPFAM" id="SSF57184">
    <property type="entry name" value="Growth factor receptor domain"/>
    <property type="match status" value="1"/>
</dbReference>
<feature type="region of interest" description="Disordered" evidence="1">
    <location>
        <begin position="329"/>
        <end position="373"/>
    </location>
</feature>
<dbReference type="Proteomes" id="UP000242180">
    <property type="component" value="Unassembled WGS sequence"/>
</dbReference>
<keyword evidence="2" id="KW-0472">Membrane</keyword>
<organism evidence="4 5">
    <name type="scientific">Syncephalastrum racemosum</name>
    <name type="common">Filamentous fungus</name>
    <dbReference type="NCBI Taxonomy" id="13706"/>
    <lineage>
        <taxon>Eukaryota</taxon>
        <taxon>Fungi</taxon>
        <taxon>Fungi incertae sedis</taxon>
        <taxon>Mucoromycota</taxon>
        <taxon>Mucoromycotina</taxon>
        <taxon>Mucoromycetes</taxon>
        <taxon>Mucorales</taxon>
        <taxon>Syncephalastraceae</taxon>
        <taxon>Syncephalastrum</taxon>
    </lineage>
</organism>